<organism evidence="1">
    <name type="scientific">marine sediment metagenome</name>
    <dbReference type="NCBI Taxonomy" id="412755"/>
    <lineage>
        <taxon>unclassified sequences</taxon>
        <taxon>metagenomes</taxon>
        <taxon>ecological metagenomes</taxon>
    </lineage>
</organism>
<protein>
    <submittedName>
        <fullName evidence="1">Uncharacterized protein</fullName>
    </submittedName>
</protein>
<accession>A0A0F9WGN7</accession>
<reference evidence="1" key="1">
    <citation type="journal article" date="2015" name="Nature">
        <title>Complex archaea that bridge the gap between prokaryotes and eukaryotes.</title>
        <authorList>
            <person name="Spang A."/>
            <person name="Saw J.H."/>
            <person name="Jorgensen S.L."/>
            <person name="Zaremba-Niedzwiedzka K."/>
            <person name="Martijn J."/>
            <person name="Lind A.E."/>
            <person name="van Eijk R."/>
            <person name="Schleper C."/>
            <person name="Guy L."/>
            <person name="Ettema T.J."/>
        </authorList>
    </citation>
    <scope>NUCLEOTIDE SEQUENCE</scope>
</reference>
<proteinExistence type="predicted"/>
<gene>
    <name evidence="1" type="ORF">LCGC14_0282300</name>
</gene>
<sequence length="318" mass="35172">MKISDDHYRLLADKLNETIAKNPAAATEYQAAGLSPKRLRWDFLWSSKIKIGDSIGMGPDPHYKGTTFIPIYDYANDDHIDTALRKICSEAGCDYGAAKDASMVPKLAVVEGKQFLPTGSSLAELVYKSGVTDEPEARRVCVVTANNKIYCDQDMVALLQANERSGYIEDVLGNQHEISYNGANLEIDDYHDFAAKHSTYVAKVYSVSVRDTDDEHGEALGEPDFETDTYDFDSIRSHALNVGISEYNSSTLYSTDPSGTRDHYEKGIDVYHYMDIESVNGLPATHEQIAALGTALKISPSYDMRLQGAESQNKLRLG</sequence>
<dbReference type="AlphaFoldDB" id="A0A0F9WGN7"/>
<evidence type="ECO:0000313" key="1">
    <source>
        <dbReference type="EMBL" id="KKN85061.1"/>
    </source>
</evidence>
<comment type="caution">
    <text evidence="1">The sequence shown here is derived from an EMBL/GenBank/DDBJ whole genome shotgun (WGS) entry which is preliminary data.</text>
</comment>
<dbReference type="EMBL" id="LAZR01000163">
    <property type="protein sequence ID" value="KKN85061.1"/>
    <property type="molecule type" value="Genomic_DNA"/>
</dbReference>
<name>A0A0F9WGN7_9ZZZZ</name>